<reference evidence="1" key="1">
    <citation type="submission" date="2016-10" db="EMBL/GenBank/DDBJ databases">
        <title>Draft Genome Sequence of Nocardioides luteus Strain BAFB, an Alkane-Degrading Bacterium Isolated from JP-7 Polluted Soil.</title>
        <authorList>
            <person name="Brown L."/>
            <person name="Ruiz O.N."/>
            <person name="Gunasekera T."/>
        </authorList>
    </citation>
    <scope>NUCLEOTIDE SEQUENCE [LARGE SCALE GENOMIC DNA]</scope>
    <source>
        <strain evidence="1">BAFB</strain>
    </source>
</reference>
<dbReference type="AlphaFoldDB" id="A0A1J4NB10"/>
<evidence type="ECO:0000313" key="2">
    <source>
        <dbReference type="Proteomes" id="UP000033772"/>
    </source>
</evidence>
<accession>A0A1J4NB10</accession>
<evidence type="ECO:0000313" key="1">
    <source>
        <dbReference type="EMBL" id="OIJ28669.1"/>
    </source>
</evidence>
<organism evidence="1 2">
    <name type="scientific">Nocardioides luteus</name>
    <dbReference type="NCBI Taxonomy" id="1844"/>
    <lineage>
        <taxon>Bacteria</taxon>
        <taxon>Bacillati</taxon>
        <taxon>Actinomycetota</taxon>
        <taxon>Actinomycetes</taxon>
        <taxon>Propionibacteriales</taxon>
        <taxon>Nocardioidaceae</taxon>
        <taxon>Nocardioides</taxon>
    </lineage>
</organism>
<protein>
    <submittedName>
        <fullName evidence="1">Uncharacterized protein</fullName>
    </submittedName>
</protein>
<dbReference type="EMBL" id="JZDQ02000001">
    <property type="protein sequence ID" value="OIJ28669.1"/>
    <property type="molecule type" value="Genomic_DNA"/>
</dbReference>
<proteinExistence type="predicted"/>
<dbReference type="Proteomes" id="UP000033772">
    <property type="component" value="Unassembled WGS sequence"/>
</dbReference>
<gene>
    <name evidence="1" type="ORF">UG56_000080</name>
</gene>
<comment type="caution">
    <text evidence="1">The sequence shown here is derived from an EMBL/GenBank/DDBJ whole genome shotgun (WGS) entry which is preliminary data.</text>
</comment>
<keyword evidence="2" id="KW-1185">Reference proteome</keyword>
<dbReference type="STRING" id="1844.UG56_000080"/>
<sequence length="67" mass="7245">MRAFSGASERKHGMFTWILIIGGVLLLLGLAWATFGKGSRGIDDENIRNIKRDNVARGDYFGGGGGF</sequence>
<name>A0A1J4NB10_9ACTN</name>